<evidence type="ECO:0008006" key="3">
    <source>
        <dbReference type="Google" id="ProtNLM"/>
    </source>
</evidence>
<sequence>MRSFFRATFYEIIQHTSDLLEKPECKGIDAILMVGGFSESNFLQEIVKMMFSQLKIIVPPEAGLAVLKGAVIYGHCPTAITERISKYTYGIESSVVFNEKIHPLSKRFVLNDGSFRCRGVFSIIVREGDKLVVGGAHKEKSFNAVDESSKLVSINIFRSRDINAKFITDLGCKHVGTIEVPLAGRGTDRSVTVRMLFGGTEIIVECVEKATNRIKRLNIDFLA</sequence>
<reference evidence="1" key="2">
    <citation type="submission" date="2020-11" db="EMBL/GenBank/DDBJ databases">
        <authorList>
            <person name="McCartney M.A."/>
            <person name="Auch B."/>
            <person name="Kono T."/>
            <person name="Mallez S."/>
            <person name="Becker A."/>
            <person name="Gohl D.M."/>
            <person name="Silverstein K.A.T."/>
            <person name="Koren S."/>
            <person name="Bechman K.B."/>
            <person name="Herman A."/>
            <person name="Abrahante J.E."/>
            <person name="Garbe J."/>
        </authorList>
    </citation>
    <scope>NUCLEOTIDE SEQUENCE</scope>
    <source>
        <strain evidence="1">Duluth1</strain>
        <tissue evidence="1">Whole animal</tissue>
    </source>
</reference>
<evidence type="ECO:0000313" key="1">
    <source>
        <dbReference type="EMBL" id="KAH3710177.1"/>
    </source>
</evidence>
<dbReference type="EMBL" id="JAIWYP010000014">
    <property type="protein sequence ID" value="KAH3710177.1"/>
    <property type="molecule type" value="Genomic_DNA"/>
</dbReference>
<dbReference type="Proteomes" id="UP000828390">
    <property type="component" value="Unassembled WGS sequence"/>
</dbReference>
<accession>A0A9D4BV41</accession>
<evidence type="ECO:0000313" key="2">
    <source>
        <dbReference type="Proteomes" id="UP000828390"/>
    </source>
</evidence>
<dbReference type="InterPro" id="IPR043129">
    <property type="entry name" value="ATPase_NBD"/>
</dbReference>
<proteinExistence type="predicted"/>
<organism evidence="1 2">
    <name type="scientific">Dreissena polymorpha</name>
    <name type="common">Zebra mussel</name>
    <name type="synonym">Mytilus polymorpha</name>
    <dbReference type="NCBI Taxonomy" id="45954"/>
    <lineage>
        <taxon>Eukaryota</taxon>
        <taxon>Metazoa</taxon>
        <taxon>Spiralia</taxon>
        <taxon>Lophotrochozoa</taxon>
        <taxon>Mollusca</taxon>
        <taxon>Bivalvia</taxon>
        <taxon>Autobranchia</taxon>
        <taxon>Heteroconchia</taxon>
        <taxon>Euheterodonta</taxon>
        <taxon>Imparidentia</taxon>
        <taxon>Neoheterodontei</taxon>
        <taxon>Myida</taxon>
        <taxon>Dreissenoidea</taxon>
        <taxon>Dreissenidae</taxon>
        <taxon>Dreissena</taxon>
    </lineage>
</organism>
<dbReference type="PANTHER" id="PTHR14187">
    <property type="entry name" value="ALPHA KINASE/ELONGATION FACTOR 2 KINASE"/>
    <property type="match status" value="1"/>
</dbReference>
<gene>
    <name evidence="1" type="ORF">DPMN_069646</name>
</gene>
<protein>
    <recommendedName>
        <fullName evidence="3">Heat shock protein 70</fullName>
    </recommendedName>
</protein>
<dbReference type="SUPFAM" id="SSF53067">
    <property type="entry name" value="Actin-like ATPase domain"/>
    <property type="match status" value="1"/>
</dbReference>
<name>A0A9D4BV41_DREPO</name>
<dbReference type="PANTHER" id="PTHR14187:SF5">
    <property type="entry name" value="HEAT SHOCK 70 KDA PROTEIN 12A"/>
    <property type="match status" value="1"/>
</dbReference>
<keyword evidence="2" id="KW-1185">Reference proteome</keyword>
<dbReference type="AlphaFoldDB" id="A0A9D4BV41"/>
<comment type="caution">
    <text evidence="1">The sequence shown here is derived from an EMBL/GenBank/DDBJ whole genome shotgun (WGS) entry which is preliminary data.</text>
</comment>
<reference evidence="1" key="1">
    <citation type="journal article" date="2019" name="bioRxiv">
        <title>The Genome of the Zebra Mussel, Dreissena polymorpha: A Resource for Invasive Species Research.</title>
        <authorList>
            <person name="McCartney M.A."/>
            <person name="Auch B."/>
            <person name="Kono T."/>
            <person name="Mallez S."/>
            <person name="Zhang Y."/>
            <person name="Obille A."/>
            <person name="Becker A."/>
            <person name="Abrahante J.E."/>
            <person name="Garbe J."/>
            <person name="Badalamenti J.P."/>
            <person name="Herman A."/>
            <person name="Mangelson H."/>
            <person name="Liachko I."/>
            <person name="Sullivan S."/>
            <person name="Sone E.D."/>
            <person name="Koren S."/>
            <person name="Silverstein K.A.T."/>
            <person name="Beckman K.B."/>
            <person name="Gohl D.M."/>
        </authorList>
    </citation>
    <scope>NUCLEOTIDE SEQUENCE</scope>
    <source>
        <strain evidence="1">Duluth1</strain>
        <tissue evidence="1">Whole animal</tissue>
    </source>
</reference>